<dbReference type="SUPFAM" id="SSF48498">
    <property type="entry name" value="Tetracyclin repressor-like, C-terminal domain"/>
    <property type="match status" value="1"/>
</dbReference>
<feature type="domain" description="HTH tetR-type" evidence="3">
    <location>
        <begin position="13"/>
        <end position="73"/>
    </location>
</feature>
<dbReference type="AlphaFoldDB" id="A0AA96LF72"/>
<dbReference type="InterPro" id="IPR001647">
    <property type="entry name" value="HTH_TetR"/>
</dbReference>
<dbReference type="PRINTS" id="PR00455">
    <property type="entry name" value="HTHTETR"/>
</dbReference>
<evidence type="ECO:0000256" key="2">
    <source>
        <dbReference type="PROSITE-ProRule" id="PRU00335"/>
    </source>
</evidence>
<dbReference type="PROSITE" id="PS50977">
    <property type="entry name" value="HTH_TETR_2"/>
    <property type="match status" value="1"/>
</dbReference>
<gene>
    <name evidence="4" type="ORF">MJA45_02395</name>
</gene>
<evidence type="ECO:0000259" key="3">
    <source>
        <dbReference type="PROSITE" id="PS50977"/>
    </source>
</evidence>
<keyword evidence="1 2" id="KW-0238">DNA-binding</keyword>
<dbReference type="InterPro" id="IPR009057">
    <property type="entry name" value="Homeodomain-like_sf"/>
</dbReference>
<dbReference type="SUPFAM" id="SSF46689">
    <property type="entry name" value="Homeodomain-like"/>
    <property type="match status" value="1"/>
</dbReference>
<dbReference type="Proteomes" id="UP001305702">
    <property type="component" value="Chromosome"/>
</dbReference>
<dbReference type="KEGG" id="paun:MJA45_02395"/>
<dbReference type="InterPro" id="IPR050624">
    <property type="entry name" value="HTH-type_Tx_Regulator"/>
</dbReference>
<keyword evidence="5" id="KW-1185">Reference proteome</keyword>
<organism evidence="4 5">
    <name type="scientific">Paenibacillus aurantius</name>
    <dbReference type="NCBI Taxonomy" id="2918900"/>
    <lineage>
        <taxon>Bacteria</taxon>
        <taxon>Bacillati</taxon>
        <taxon>Bacillota</taxon>
        <taxon>Bacilli</taxon>
        <taxon>Bacillales</taxon>
        <taxon>Paenibacillaceae</taxon>
        <taxon>Paenibacillus</taxon>
    </lineage>
</organism>
<reference evidence="4 5" key="1">
    <citation type="submission" date="2022-02" db="EMBL/GenBank/DDBJ databases">
        <title>Paenibacillus sp. MBLB1776 Whole Genome Shotgun Sequencing.</title>
        <authorList>
            <person name="Hwang C.Y."/>
            <person name="Cho E.-S."/>
            <person name="Seo M.-J."/>
        </authorList>
    </citation>
    <scope>NUCLEOTIDE SEQUENCE [LARGE SCALE GENOMIC DNA]</scope>
    <source>
        <strain evidence="4 5">MBLB1776</strain>
    </source>
</reference>
<dbReference type="Gene3D" id="1.10.357.10">
    <property type="entry name" value="Tetracycline Repressor, domain 2"/>
    <property type="match status" value="1"/>
</dbReference>
<dbReference type="RefSeq" id="WP_315605704.1">
    <property type="nucleotide sequence ID" value="NZ_CP130318.1"/>
</dbReference>
<dbReference type="Gene3D" id="1.10.10.60">
    <property type="entry name" value="Homeodomain-like"/>
    <property type="match status" value="1"/>
</dbReference>
<accession>A0AA96LF72</accession>
<sequence>MPKQKEQFEEMRLQTIQKLQKAGLKLFAQKGLAATNIKEIAKEAQVSLGLLYHYYSSKEELYLSLANEAMEKSRLLAEQMNQLEGSVGDKLSLFVEAFLNGVQKEDGIYYFIIISQLFETGNPEADRQLLDKKRQAIENLARLVEQGQKDGECVEGDPFQLAAALISATQGIASFRLMFGEGFGLPDKSILLRILTK</sequence>
<protein>
    <submittedName>
        <fullName evidence="4">TetR/AcrR family transcriptional regulator</fullName>
    </submittedName>
</protein>
<proteinExistence type="predicted"/>
<dbReference type="PANTHER" id="PTHR43479:SF11">
    <property type="entry name" value="ACREF_ENVCD OPERON REPRESSOR-RELATED"/>
    <property type="match status" value="1"/>
</dbReference>
<evidence type="ECO:0000256" key="1">
    <source>
        <dbReference type="ARBA" id="ARBA00023125"/>
    </source>
</evidence>
<dbReference type="Pfam" id="PF00440">
    <property type="entry name" value="TetR_N"/>
    <property type="match status" value="1"/>
</dbReference>
<dbReference type="EMBL" id="CP130318">
    <property type="protein sequence ID" value="WNQ11928.1"/>
    <property type="molecule type" value="Genomic_DNA"/>
</dbReference>
<name>A0AA96LF72_9BACL</name>
<feature type="DNA-binding region" description="H-T-H motif" evidence="2">
    <location>
        <begin position="36"/>
        <end position="55"/>
    </location>
</feature>
<dbReference type="PANTHER" id="PTHR43479">
    <property type="entry name" value="ACREF/ENVCD OPERON REPRESSOR-RELATED"/>
    <property type="match status" value="1"/>
</dbReference>
<evidence type="ECO:0000313" key="5">
    <source>
        <dbReference type="Proteomes" id="UP001305702"/>
    </source>
</evidence>
<dbReference type="InterPro" id="IPR036271">
    <property type="entry name" value="Tet_transcr_reg_TetR-rel_C_sf"/>
</dbReference>
<evidence type="ECO:0000313" key="4">
    <source>
        <dbReference type="EMBL" id="WNQ11928.1"/>
    </source>
</evidence>
<dbReference type="GO" id="GO:0003677">
    <property type="term" value="F:DNA binding"/>
    <property type="evidence" value="ECO:0007669"/>
    <property type="project" value="UniProtKB-UniRule"/>
</dbReference>